<dbReference type="InterPro" id="IPR000600">
    <property type="entry name" value="ROK"/>
</dbReference>
<dbReference type="SUPFAM" id="SSF53067">
    <property type="entry name" value="Actin-like ATPase domain"/>
    <property type="match status" value="1"/>
</dbReference>
<reference evidence="2 3" key="1">
    <citation type="submission" date="2017-09" db="EMBL/GenBank/DDBJ databases">
        <title>Depth-based differentiation of microbial function through sediment-hosted aquifers and enrichment of novel symbionts in the deep terrestrial subsurface.</title>
        <authorList>
            <person name="Probst A.J."/>
            <person name="Ladd B."/>
            <person name="Jarett J.K."/>
            <person name="Geller-Mcgrath D.E."/>
            <person name="Sieber C.M."/>
            <person name="Emerson J.B."/>
            <person name="Anantharaman K."/>
            <person name="Thomas B.C."/>
            <person name="Malmstrom R."/>
            <person name="Stieglmeier M."/>
            <person name="Klingl A."/>
            <person name="Woyke T."/>
            <person name="Ryan C.M."/>
            <person name="Banfield J.F."/>
        </authorList>
    </citation>
    <scope>NUCLEOTIDE SEQUENCE [LARGE SCALE GENOMIC DNA]</scope>
    <source>
        <strain evidence="2">CG07_land_8_20_14_0_80_42_15</strain>
    </source>
</reference>
<evidence type="ECO:0008006" key="4">
    <source>
        <dbReference type="Google" id="ProtNLM"/>
    </source>
</evidence>
<protein>
    <recommendedName>
        <fullName evidence="4">ROK family transcriptional regulator</fullName>
    </recommendedName>
</protein>
<gene>
    <name evidence="2" type="ORF">COS99_03860</name>
</gene>
<dbReference type="InterPro" id="IPR036390">
    <property type="entry name" value="WH_DNA-bd_sf"/>
</dbReference>
<dbReference type="SUPFAM" id="SSF46785">
    <property type="entry name" value="Winged helix' DNA-binding domain"/>
    <property type="match status" value="1"/>
</dbReference>
<proteinExistence type="inferred from homology"/>
<dbReference type="AlphaFoldDB" id="A0A2J0KWK4"/>
<dbReference type="Pfam" id="PF13412">
    <property type="entry name" value="HTH_24"/>
    <property type="match status" value="1"/>
</dbReference>
<dbReference type="InterPro" id="IPR036388">
    <property type="entry name" value="WH-like_DNA-bd_sf"/>
</dbReference>
<evidence type="ECO:0000313" key="3">
    <source>
        <dbReference type="Proteomes" id="UP000230052"/>
    </source>
</evidence>
<comment type="caution">
    <text evidence="2">The sequence shown here is derived from an EMBL/GenBank/DDBJ whole genome shotgun (WGS) entry which is preliminary data.</text>
</comment>
<dbReference type="InterPro" id="IPR043129">
    <property type="entry name" value="ATPase_NBD"/>
</dbReference>
<dbReference type="Gene3D" id="3.30.420.40">
    <property type="match status" value="2"/>
</dbReference>
<comment type="similarity">
    <text evidence="1">Belongs to the ROK (NagC/XylR) family.</text>
</comment>
<dbReference type="Pfam" id="PF00480">
    <property type="entry name" value="ROK"/>
    <property type="match status" value="1"/>
</dbReference>
<accession>A0A2J0KWK4</accession>
<dbReference type="PANTHER" id="PTHR18964:SF149">
    <property type="entry name" value="BIFUNCTIONAL UDP-N-ACETYLGLUCOSAMINE 2-EPIMERASE_N-ACETYLMANNOSAMINE KINASE"/>
    <property type="match status" value="1"/>
</dbReference>
<evidence type="ECO:0000313" key="2">
    <source>
        <dbReference type="EMBL" id="PIU41704.1"/>
    </source>
</evidence>
<organism evidence="2 3">
    <name type="scientific">Candidatus Aquitaenariimonas noxiae</name>
    <dbReference type="NCBI Taxonomy" id="1974741"/>
    <lineage>
        <taxon>Bacteria</taxon>
        <taxon>Pseudomonadati</taxon>
        <taxon>Candidatus Omnitrophota</taxon>
        <taxon>Candidatus Aquitaenariimonas</taxon>
    </lineage>
</organism>
<name>A0A2J0KWK4_9BACT</name>
<dbReference type="EMBL" id="PEWV01000037">
    <property type="protein sequence ID" value="PIU41704.1"/>
    <property type="molecule type" value="Genomic_DNA"/>
</dbReference>
<dbReference type="Gene3D" id="1.10.10.10">
    <property type="entry name" value="Winged helix-like DNA-binding domain superfamily/Winged helix DNA-binding domain"/>
    <property type="match status" value="1"/>
</dbReference>
<dbReference type="Proteomes" id="UP000230052">
    <property type="component" value="Unassembled WGS sequence"/>
</dbReference>
<dbReference type="PANTHER" id="PTHR18964">
    <property type="entry name" value="ROK (REPRESSOR, ORF, KINASE) FAMILY"/>
    <property type="match status" value="1"/>
</dbReference>
<sequence>MASLDLSDEVLTDHARKNLSILEAIRRNKTISRTDISKITKLNIVTVSNYVNNYIEQGLVSEKGLDISSGGRRPTMVELNPQFGYVVGVDLGLKRIIATLTDLEANPLAKTIMRRPTEGEEEVVQTLIKAINEVIDKAQVDTFKIKGICIGASGVIDKEAGTIHSTAGTVSIYVPITSVIEQKFNIPAYLENDATAAAYGEWSLGLGHTADIKVLLYMHSGVGCGIIIDGEIYAGASGTAGEPSIKEPEVEHVPCWIGKKCPVAPWTEDIWMANDAKEAILKGVESRIKSLVKGDLEKIDMYTIFEAAKDKDELAMKVLEDAGRTLGVKIAFLINLFNPSLVVIGGGIEQGGAIFLDGVKEMVRKYAFEEMANAVKIVPARLGGDSACLGAASLVIRRVFTHM</sequence>
<evidence type="ECO:0000256" key="1">
    <source>
        <dbReference type="ARBA" id="ARBA00006479"/>
    </source>
</evidence>